<keyword evidence="1" id="KW-0472">Membrane</keyword>
<accession>A0ABS0QI81</accession>
<comment type="caution">
    <text evidence="2">The sequence shown here is derived from an EMBL/GenBank/DDBJ whole genome shotgun (WGS) entry which is preliminary data.</text>
</comment>
<dbReference type="RefSeq" id="WP_037994836.1">
    <property type="nucleotide sequence ID" value="NZ_CP036487.1"/>
</dbReference>
<dbReference type="EMBL" id="JAECVU010000004">
    <property type="protein sequence ID" value="MBH8588762.1"/>
    <property type="molecule type" value="Genomic_DNA"/>
</dbReference>
<keyword evidence="1" id="KW-1133">Transmembrane helix</keyword>
<proteinExistence type="predicted"/>
<sequence>MEVIAPVFFQVFSIMAIILPVSGGIFALFLLYRGVKALEGIRDTLEKFAGGQNPKNEEHPDEQN</sequence>
<evidence type="ECO:0000313" key="2">
    <source>
        <dbReference type="EMBL" id="MBH8588762.1"/>
    </source>
</evidence>
<feature type="transmembrane region" description="Helical" evidence="1">
    <location>
        <begin position="12"/>
        <end position="32"/>
    </location>
</feature>
<dbReference type="InterPro" id="IPR058379">
    <property type="entry name" value="DUF8066"/>
</dbReference>
<gene>
    <name evidence="2" type="ORF">I8U22_08045</name>
</gene>
<evidence type="ECO:0000313" key="3">
    <source>
        <dbReference type="Proteomes" id="UP000641910"/>
    </source>
</evidence>
<organism evidence="2 3">
    <name type="scientific">Thermoactinomyces vulgaris</name>
    <dbReference type="NCBI Taxonomy" id="2026"/>
    <lineage>
        <taxon>Bacteria</taxon>
        <taxon>Bacillati</taxon>
        <taxon>Bacillota</taxon>
        <taxon>Bacilli</taxon>
        <taxon>Bacillales</taxon>
        <taxon>Thermoactinomycetaceae</taxon>
        <taxon>Thermoactinomyces</taxon>
    </lineage>
</organism>
<keyword evidence="1" id="KW-0812">Transmembrane</keyword>
<reference evidence="2 3" key="1">
    <citation type="submission" date="2020-12" db="EMBL/GenBank/DDBJ databases">
        <title>WGS of Thermoactinomyces spp.</title>
        <authorList>
            <person name="Cheng K."/>
        </authorList>
    </citation>
    <scope>NUCLEOTIDE SEQUENCE [LARGE SCALE GENOMIC DNA]</scope>
    <source>
        <strain evidence="3">CICC 10650\ACCC 41061</strain>
    </source>
</reference>
<protein>
    <submittedName>
        <fullName evidence="2">Uncharacterized protein</fullName>
    </submittedName>
</protein>
<keyword evidence="3" id="KW-1185">Reference proteome</keyword>
<evidence type="ECO:0000256" key="1">
    <source>
        <dbReference type="SAM" id="Phobius"/>
    </source>
</evidence>
<dbReference type="Proteomes" id="UP000641910">
    <property type="component" value="Unassembled WGS sequence"/>
</dbReference>
<name>A0ABS0QI81_THEVU</name>
<dbReference type="Pfam" id="PF26262">
    <property type="entry name" value="DUF8066"/>
    <property type="match status" value="1"/>
</dbReference>